<feature type="compositionally biased region" description="Basic and acidic residues" evidence="1">
    <location>
        <begin position="119"/>
        <end position="128"/>
    </location>
</feature>
<evidence type="ECO:0000256" key="2">
    <source>
        <dbReference type="SAM" id="Phobius"/>
    </source>
</evidence>
<dbReference type="EMBL" id="QOCI01000001">
    <property type="protein sequence ID" value="RRR20303.1"/>
    <property type="molecule type" value="Genomic_DNA"/>
</dbReference>
<keyword evidence="2" id="KW-0812">Transmembrane</keyword>
<keyword evidence="2" id="KW-0472">Membrane</keyword>
<feature type="transmembrane region" description="Helical" evidence="2">
    <location>
        <begin position="63"/>
        <end position="84"/>
    </location>
</feature>
<dbReference type="AlphaFoldDB" id="A0A426SQ56"/>
<evidence type="ECO:0000313" key="3">
    <source>
        <dbReference type="EMBL" id="RRR20303.1"/>
    </source>
</evidence>
<name>A0A426SQ56_9MICO</name>
<proteinExistence type="predicted"/>
<feature type="compositionally biased region" description="Basic and acidic residues" evidence="1">
    <location>
        <begin position="92"/>
        <end position="110"/>
    </location>
</feature>
<sequence>MLGLGLVGVAVVMLLLYGPFHGADYEAPGWYLHRFLASLMSSGAQASGLDMLHRLASWARYDFVPLLIVVLVLIMAVLPAAVALGRRPRHDEAAGAGRLQDDSRADDARATRPGTTDSRTGRAREGGARGRRPRSGRRGRDRLGSLVFSDDGSIGVAGAAPGEGLGLGIAELRGLADEAGLPWHTRYETEGGARGFLEILRARRDGPTKVRRAAGTAAAAATATAATVTEVGESAPVERSDAVPSDPEASAPVGGEATVSSDPAASDHALWSPGDIGSVYTPTTLYSSGQGGEDATDDLSDDDGDREEGR</sequence>
<comment type="caution">
    <text evidence="3">The sequence shown here is derived from an EMBL/GenBank/DDBJ whole genome shotgun (WGS) entry which is preliminary data.</text>
</comment>
<reference evidence="3 4" key="1">
    <citation type="submission" date="2018-07" db="EMBL/GenBank/DDBJ databases">
        <title>Brachybacteriurn paraconglorneratum KCTC 9916.</title>
        <authorList>
            <person name="Li Y."/>
        </authorList>
    </citation>
    <scope>NUCLEOTIDE SEQUENCE [LARGE SCALE GENOMIC DNA]</scope>
    <source>
        <strain evidence="3 4">KCTC 9916</strain>
    </source>
</reference>
<keyword evidence="2" id="KW-1133">Transmembrane helix</keyword>
<evidence type="ECO:0000256" key="1">
    <source>
        <dbReference type="SAM" id="MobiDB-lite"/>
    </source>
</evidence>
<organism evidence="3 4">
    <name type="scientific">Brachybacterium paraconglomeratum</name>
    <dbReference type="NCBI Taxonomy" id="173362"/>
    <lineage>
        <taxon>Bacteria</taxon>
        <taxon>Bacillati</taxon>
        <taxon>Actinomycetota</taxon>
        <taxon>Actinomycetes</taxon>
        <taxon>Micrococcales</taxon>
        <taxon>Dermabacteraceae</taxon>
        <taxon>Brachybacterium</taxon>
    </lineage>
</organism>
<feature type="compositionally biased region" description="Basic residues" evidence="1">
    <location>
        <begin position="129"/>
        <end position="140"/>
    </location>
</feature>
<evidence type="ECO:0000313" key="4">
    <source>
        <dbReference type="Proteomes" id="UP000274327"/>
    </source>
</evidence>
<keyword evidence="4" id="KW-1185">Reference proteome</keyword>
<protein>
    <submittedName>
        <fullName evidence="3">Uncharacterized protein</fullName>
    </submittedName>
</protein>
<accession>A0A426SQ56</accession>
<feature type="compositionally biased region" description="Acidic residues" evidence="1">
    <location>
        <begin position="294"/>
        <end position="310"/>
    </location>
</feature>
<feature type="region of interest" description="Disordered" evidence="1">
    <location>
        <begin position="92"/>
        <end position="144"/>
    </location>
</feature>
<dbReference type="Proteomes" id="UP000274327">
    <property type="component" value="Unassembled WGS sequence"/>
</dbReference>
<feature type="region of interest" description="Disordered" evidence="1">
    <location>
        <begin position="229"/>
        <end position="310"/>
    </location>
</feature>
<gene>
    <name evidence="3" type="ORF">DS079_02590</name>
</gene>